<evidence type="ECO:0000256" key="7">
    <source>
        <dbReference type="SAM" id="MobiDB-lite"/>
    </source>
</evidence>
<feature type="region of interest" description="Disordered" evidence="7">
    <location>
        <begin position="98"/>
        <end position="127"/>
    </location>
</feature>
<feature type="region of interest" description="Disordered" evidence="7">
    <location>
        <begin position="27"/>
        <end position="77"/>
    </location>
</feature>
<comment type="caution">
    <text evidence="9">The sequence shown here is derived from an EMBL/GenBank/DDBJ whole genome shotgun (WGS) entry which is preliminary data.</text>
</comment>
<evidence type="ECO:0000313" key="10">
    <source>
        <dbReference type="Proteomes" id="UP001337655"/>
    </source>
</evidence>
<feature type="compositionally biased region" description="Polar residues" evidence="7">
    <location>
        <begin position="1141"/>
        <end position="1165"/>
    </location>
</feature>
<feature type="compositionally biased region" description="Acidic residues" evidence="7">
    <location>
        <begin position="1514"/>
        <end position="1523"/>
    </location>
</feature>
<evidence type="ECO:0000256" key="3">
    <source>
        <dbReference type="ARBA" id="ARBA00022454"/>
    </source>
</evidence>
<dbReference type="Proteomes" id="UP001337655">
    <property type="component" value="Unassembled WGS sequence"/>
</dbReference>
<feature type="region of interest" description="Disordered" evidence="7">
    <location>
        <begin position="1354"/>
        <end position="1687"/>
    </location>
</feature>
<keyword evidence="4" id="KW-0779">Telomere</keyword>
<evidence type="ECO:0000256" key="6">
    <source>
        <dbReference type="ARBA" id="ARBA00023306"/>
    </source>
</evidence>
<feature type="compositionally biased region" description="Acidic residues" evidence="7">
    <location>
        <begin position="1286"/>
        <end position="1300"/>
    </location>
</feature>
<feature type="compositionally biased region" description="Basic and acidic residues" evidence="7">
    <location>
        <begin position="1309"/>
        <end position="1324"/>
    </location>
</feature>
<dbReference type="PANTHER" id="PTHR22928">
    <property type="entry name" value="TELOMERE-ASSOCIATED PROTEIN RIF1"/>
    <property type="match status" value="1"/>
</dbReference>
<evidence type="ECO:0000256" key="1">
    <source>
        <dbReference type="ARBA" id="ARBA00004123"/>
    </source>
</evidence>
<feature type="compositionally biased region" description="Polar residues" evidence="7">
    <location>
        <begin position="1215"/>
        <end position="1227"/>
    </location>
</feature>
<feature type="compositionally biased region" description="Basic residues" evidence="7">
    <location>
        <begin position="1573"/>
        <end position="1583"/>
    </location>
</feature>
<dbReference type="InterPro" id="IPR016024">
    <property type="entry name" value="ARM-type_fold"/>
</dbReference>
<dbReference type="GO" id="GO:0000723">
    <property type="term" value="P:telomere maintenance"/>
    <property type="evidence" value="ECO:0007669"/>
    <property type="project" value="TreeGrafter"/>
</dbReference>
<feature type="compositionally biased region" description="Polar residues" evidence="7">
    <location>
        <begin position="1607"/>
        <end position="1625"/>
    </location>
</feature>
<dbReference type="GeneID" id="89932509"/>
<comment type="subcellular location">
    <subcellularLocation>
        <location evidence="2">Chromosome</location>
        <location evidence="2">Telomere</location>
    </subcellularLocation>
    <subcellularLocation>
        <location evidence="1">Nucleus</location>
    </subcellularLocation>
</comment>
<feature type="compositionally biased region" description="Low complexity" evidence="7">
    <location>
        <begin position="1263"/>
        <end position="1276"/>
    </location>
</feature>
<keyword evidence="3" id="KW-0158">Chromosome</keyword>
<name>A0AAV9NT74_9PEZI</name>
<feature type="compositionally biased region" description="Low complexity" evidence="7">
    <location>
        <begin position="1460"/>
        <end position="1476"/>
    </location>
</feature>
<feature type="region of interest" description="Disordered" evidence="7">
    <location>
        <begin position="1245"/>
        <end position="1328"/>
    </location>
</feature>
<feature type="compositionally biased region" description="Basic and acidic residues" evidence="7">
    <location>
        <begin position="1433"/>
        <end position="1455"/>
    </location>
</feature>
<sequence>MTEQPPTPPRDISKAVDDAIKFLDDSNEIEHLSTGPVIHTATTRRPSDDSACATPSSSQENAAVPPGSRRVDFSPHPRYHSIAPVGQASSPHAQLLKWSPSRNAKPVKSILKRSHAPPPTPDDLESKPSYFSPTVPGSFNKMLQSVLQQLAGPSRSARLDSYQALLGAFKVYKDPPDVSAMQQKMDTVMQFIARDMAWKTMDGKLDKGIISQALYLTGTILANSSLSGALDDDFRTFLIDRSIVVLEQPGMPKPIMKTHAHLMGIQQFHSSLMTPGKAEKLLSALQTVEERCTGNGIVTGRLLTYNRLLEQAPNVMLSRISDWLPHVFHGMLSSIDDTRKRAIETCTTGGLRLGTSPNAAKALEDLLRSDDEEGENYLLYLSRRLSEMVHSKENGKYAPKIWAAVVLFYRSKRKPLERWPKFKACWLSIIQDCFNSSDIDTRREATLAWNKLVFATMPDASTSRNFLSMLQIPISSALNRRVKGSFGAESKRCMLDCYYNLLHYGLRPGLSLEEYDAAWEVLVEPILSTMIKLDSKSRNDASRILHGLLSPNPLSGEWNAIAALGSDPIKVEELPMLQPRWVRSRIGKVLRLVETILEATLKRPEHPHEAFDAVWKVLMHCTAQAGAQEVKTTSELKEAIALLVSMLRRIWQGQAGSVQGSDFQGWIELYTSVVATMAEQLGSAPLVEDILAKTDTNGIEVAPTPSQRLPKHQSAPVSPMVILLGQYYHRPAGVMSNDAFRACFGSLLQRFVTARAGPSAKVEFLRRSLYSWVEDPQVQADPTTIADLWMVVADVSTDALQPDVKSPGGQESQHAAYAIRNALEILTTGLHIEGSQKLQPSLANLYNALLRTAKSEAGDGGVVIAVMEPLAKAILDDNVDHNNIQAKLQITTHMLREPAWPRTRQAMEQSRKALWGAGLPLQKASLFDPFDKVYSLIVDLMTVTYNQFEENADSILDVSSDFVTSVICFLQKAPVSLLPTALRKVQDGFVVWVEAKAMKTSSTQATSMQASLTLLPLNVLKALEPLLAAGFASPHRSIVNETILFWNETFGSQQSLAYPLKLEAVLRARLVDAEIDLPGFPESGEDRVEASLPEFFETQSQLPGAPLGLQDLSTTCSSVAAAQRSPRPVFQRSLFISRSSPLPGSIANNASPSTKRAPRTGSSTPKARLRHNDSQVQFAPIEWSSPFQPAHESQVLTEHQKEVKARQLQNAQLFPDLSSSPVAQSTALPKHVPRQLNFTAHRDFTEGDAAGTPTGLPDGNVLPSDDIPSSPTPSSTRAASQGPAEANDDDDAEDTLEEEPPSSPPQVADDTRKQIDLDGDRDLPPQEEVFVDTTIDQDNIELPEAAALVDKAILDDTTEVDEEPPTEDMVSASEFPSDSHLPEEQLQLEAEEAARREVVDVAASRSEADDEAPVDSQADPARADQEALAETADVVKDRPQDVDISRVENSFIEHEEQNDETASQATEASQSQSSQKSSRKRRRSGGVVYTAKKARKQQSPLKRIWSSFVGGTQQDDDDLEEEIVVASSQRVQSPEPTKAEESAVSQEEPVEEPSQPVGEPAQEEAGTMQPPPKRGRGRPRKSQSKTPTPTPSLPVSGIARSLKRRASTISNASIESSQPSASFVKNTPAPAKAAKHQGGQDTRHRESSQATQTSQSNGITTRKAKAVVVHRSEGSQLSLEQDNGQTDADELQIASQLGEAAASPERPILTPRSILGRLRNVLSDFKGMLMGSQEEKEFDDVLFELRRETHEAARRGREA</sequence>
<keyword evidence="10" id="KW-1185">Reference proteome</keyword>
<proteinExistence type="predicted"/>
<feature type="region of interest" description="Disordered" evidence="7">
    <location>
        <begin position="1215"/>
        <end position="1234"/>
    </location>
</feature>
<dbReference type="Pfam" id="PF12231">
    <property type="entry name" value="Rif1_N"/>
    <property type="match status" value="1"/>
</dbReference>
<organism evidence="9 10">
    <name type="scientific">Saxophila tyrrhenica</name>
    <dbReference type="NCBI Taxonomy" id="1690608"/>
    <lineage>
        <taxon>Eukaryota</taxon>
        <taxon>Fungi</taxon>
        <taxon>Dikarya</taxon>
        <taxon>Ascomycota</taxon>
        <taxon>Pezizomycotina</taxon>
        <taxon>Dothideomycetes</taxon>
        <taxon>Dothideomycetidae</taxon>
        <taxon>Mycosphaerellales</taxon>
        <taxon>Extremaceae</taxon>
        <taxon>Saxophila</taxon>
    </lineage>
</organism>
<evidence type="ECO:0000256" key="4">
    <source>
        <dbReference type="ARBA" id="ARBA00022895"/>
    </source>
</evidence>
<feature type="region of interest" description="Disordered" evidence="7">
    <location>
        <begin position="1141"/>
        <end position="1171"/>
    </location>
</feature>
<dbReference type="SUPFAM" id="SSF48371">
    <property type="entry name" value="ARM repeat"/>
    <property type="match status" value="1"/>
</dbReference>
<evidence type="ECO:0000256" key="5">
    <source>
        <dbReference type="ARBA" id="ARBA00023242"/>
    </source>
</evidence>
<keyword evidence="6" id="KW-0131">Cell cycle</keyword>
<dbReference type="PANTHER" id="PTHR22928:SF3">
    <property type="entry name" value="TELOMERE-ASSOCIATED PROTEIN RIF1"/>
    <property type="match status" value="1"/>
</dbReference>
<dbReference type="RefSeq" id="XP_064653402.1">
    <property type="nucleotide sequence ID" value="XM_064808401.1"/>
</dbReference>
<feature type="compositionally biased region" description="Acidic residues" evidence="7">
    <location>
        <begin position="1356"/>
        <end position="1366"/>
    </location>
</feature>
<evidence type="ECO:0000313" key="9">
    <source>
        <dbReference type="EMBL" id="KAK5162759.1"/>
    </source>
</evidence>
<gene>
    <name evidence="9" type="ORF">LTR77_011190</name>
</gene>
<dbReference type="InterPro" id="IPR022031">
    <property type="entry name" value="Rif1_N"/>
</dbReference>
<feature type="compositionally biased region" description="Low complexity" evidence="7">
    <location>
        <begin position="1542"/>
        <end position="1557"/>
    </location>
</feature>
<feature type="compositionally biased region" description="Polar residues" evidence="7">
    <location>
        <begin position="1674"/>
        <end position="1686"/>
    </location>
</feature>
<evidence type="ECO:0000256" key="2">
    <source>
        <dbReference type="ARBA" id="ARBA00004574"/>
    </source>
</evidence>
<dbReference type="GO" id="GO:0140445">
    <property type="term" value="C:chromosome, telomeric repeat region"/>
    <property type="evidence" value="ECO:0007669"/>
    <property type="project" value="TreeGrafter"/>
</dbReference>
<feature type="compositionally biased region" description="Polar residues" evidence="7">
    <location>
        <begin position="1526"/>
        <end position="1535"/>
    </location>
</feature>
<protein>
    <recommendedName>
        <fullName evidence="8">Telomere-associated protein Rif1 N-terminal domain-containing protein</fullName>
    </recommendedName>
</protein>
<dbReference type="GO" id="GO:0005634">
    <property type="term" value="C:nucleus"/>
    <property type="evidence" value="ECO:0007669"/>
    <property type="project" value="UniProtKB-SubCell"/>
</dbReference>
<accession>A0AAV9NT74</accession>
<keyword evidence="5" id="KW-0539">Nucleus</keyword>
<feature type="domain" description="Telomere-associated protein Rif1 N-terminal" evidence="8">
    <location>
        <begin position="150"/>
        <end position="523"/>
    </location>
</feature>
<reference evidence="9 10" key="1">
    <citation type="submission" date="2023-08" db="EMBL/GenBank/DDBJ databases">
        <title>Black Yeasts Isolated from many extreme environments.</title>
        <authorList>
            <person name="Coleine C."/>
            <person name="Stajich J.E."/>
            <person name="Selbmann L."/>
        </authorList>
    </citation>
    <scope>NUCLEOTIDE SEQUENCE [LARGE SCALE GENOMIC DNA]</scope>
    <source>
        <strain evidence="9 10">CCFEE 5935</strain>
    </source>
</reference>
<dbReference type="EMBL" id="JAVRRT010000035">
    <property type="protein sequence ID" value="KAK5162759.1"/>
    <property type="molecule type" value="Genomic_DNA"/>
</dbReference>
<evidence type="ECO:0000259" key="8">
    <source>
        <dbReference type="Pfam" id="PF12231"/>
    </source>
</evidence>
<feature type="compositionally biased region" description="Polar residues" evidence="7">
    <location>
        <begin position="1648"/>
        <end position="1660"/>
    </location>
</feature>